<evidence type="ECO:0000313" key="4">
    <source>
        <dbReference type="EMBL" id="VWX33750.1"/>
    </source>
</evidence>
<dbReference type="InterPro" id="IPR013225">
    <property type="entry name" value="PaaX_C"/>
</dbReference>
<dbReference type="GO" id="GO:0006351">
    <property type="term" value="P:DNA-templated transcription"/>
    <property type="evidence" value="ECO:0007669"/>
    <property type="project" value="InterPro"/>
</dbReference>
<dbReference type="Gene3D" id="1.10.10.10">
    <property type="entry name" value="Winged helix-like DNA-binding domain superfamily/Winged helix DNA-binding domain"/>
    <property type="match status" value="1"/>
</dbReference>
<evidence type="ECO:0000259" key="2">
    <source>
        <dbReference type="Pfam" id="PF08223"/>
    </source>
</evidence>
<dbReference type="SUPFAM" id="SSF46785">
    <property type="entry name" value="Winged helix' DNA-binding domain"/>
    <property type="match status" value="1"/>
</dbReference>
<protein>
    <submittedName>
        <fullName evidence="4">Phenylacetic acid degradation operon negative regulatory protein PaaX</fullName>
    </submittedName>
</protein>
<proteinExistence type="predicted"/>
<feature type="domain" description="Transcriptional repressor PaaX-like N-terminal" evidence="1">
    <location>
        <begin position="5"/>
        <end position="73"/>
    </location>
</feature>
<evidence type="ECO:0000259" key="1">
    <source>
        <dbReference type="Pfam" id="PF07848"/>
    </source>
</evidence>
<reference evidence="4 5" key="1">
    <citation type="submission" date="2019-10" db="EMBL/GenBank/DDBJ databases">
        <authorList>
            <person name="Karimi E."/>
        </authorList>
    </citation>
    <scope>NUCLEOTIDE SEQUENCE [LARGE SCALE GENOMIC DNA]</scope>
    <source>
        <strain evidence="4">Exiguobacterium sp. 9Y</strain>
    </source>
</reference>
<dbReference type="Pfam" id="PF20803">
    <property type="entry name" value="PaaX_M"/>
    <property type="match status" value="1"/>
</dbReference>
<gene>
    <name evidence="4" type="primary">paaX</name>
    <name evidence="4" type="ORF">EXIGUO9Y_130048</name>
</gene>
<dbReference type="InterPro" id="IPR048846">
    <property type="entry name" value="PaaX-like_central"/>
</dbReference>
<feature type="domain" description="Transcriptional repressor PaaX-like C-terminal" evidence="2">
    <location>
        <begin position="175"/>
        <end position="267"/>
    </location>
</feature>
<keyword evidence="5" id="KW-1185">Reference proteome</keyword>
<dbReference type="InterPro" id="IPR011965">
    <property type="entry name" value="PaaX_trns_reg"/>
</dbReference>
<feature type="domain" description="Transcriptional repressor PaaX-like central Cas2-like" evidence="3">
    <location>
        <begin position="90"/>
        <end position="171"/>
    </location>
</feature>
<dbReference type="Gene3D" id="1.20.58.1460">
    <property type="match status" value="1"/>
</dbReference>
<organism evidence="4 5">
    <name type="scientific">Exiguobacterium oxidotolerans</name>
    <dbReference type="NCBI Taxonomy" id="223958"/>
    <lineage>
        <taxon>Bacteria</taxon>
        <taxon>Bacillati</taxon>
        <taxon>Bacillota</taxon>
        <taxon>Bacilli</taxon>
        <taxon>Bacillales</taxon>
        <taxon>Bacillales Family XII. Incertae Sedis</taxon>
        <taxon>Exiguobacterium</taxon>
    </lineage>
</organism>
<accession>A0A653I474</accession>
<dbReference type="InterPro" id="IPR036390">
    <property type="entry name" value="WH_DNA-bd_sf"/>
</dbReference>
<evidence type="ECO:0000259" key="3">
    <source>
        <dbReference type="Pfam" id="PF20803"/>
    </source>
</evidence>
<dbReference type="NCBIfam" id="TIGR02277">
    <property type="entry name" value="PaaX_trns_reg"/>
    <property type="match status" value="1"/>
</dbReference>
<dbReference type="PANTHER" id="PTHR30319:SF1">
    <property type="entry name" value="TRANSCRIPTIONAL REPRESSOR PAAX"/>
    <property type="match status" value="1"/>
</dbReference>
<dbReference type="EMBL" id="CABWKQ010000005">
    <property type="protein sequence ID" value="VWX33750.1"/>
    <property type="molecule type" value="Genomic_DNA"/>
</dbReference>
<dbReference type="InterPro" id="IPR036388">
    <property type="entry name" value="WH-like_DNA-bd_sf"/>
</dbReference>
<evidence type="ECO:0000313" key="5">
    <source>
        <dbReference type="Proteomes" id="UP000439752"/>
    </source>
</evidence>
<dbReference type="Gene3D" id="3.30.70.2650">
    <property type="match status" value="1"/>
</dbReference>
<dbReference type="PIRSF" id="PIRSF020623">
    <property type="entry name" value="PaaX"/>
    <property type="match status" value="1"/>
</dbReference>
<dbReference type="PANTHER" id="PTHR30319">
    <property type="entry name" value="PHENYLACETIC ACID REGULATOR-RELATED TRANSCRIPTIONAL REPRESSOR"/>
    <property type="match status" value="1"/>
</dbReference>
<sequence length="295" mass="34787">MSANTQSMIFTIYGDYIRHYGNQVWVGSLIRLLKEFGHNEQAVRVAVSRMVKQGWLISEKQGTKSFYSLTDRGVERMEEAARRIYKSTPHVWDGKWRTLMYTIPEEKRQIRDELRKELTWSGFGNLSNGVWISPNPLEKEATRLIETYQITEYVDFFVGEYHGPQQDQSLVERAFPLDELQARYEAFIVEYSRRYIVHQSQIQLGEMDEEQCFVERTKLVHEYRKFLFTDPGLPQELLPDAWNGHHASVLFEQYYRLLAAPASRFFESIFKETHDVTQKSSDYDASEHPLFAERS</sequence>
<dbReference type="Pfam" id="PF08223">
    <property type="entry name" value="PaaX_C"/>
    <property type="match status" value="1"/>
</dbReference>
<name>A0A653I474_9BACL</name>
<dbReference type="RefSeq" id="WP_159172815.1">
    <property type="nucleotide sequence ID" value="NZ_LR732308.1"/>
</dbReference>
<dbReference type="AlphaFoldDB" id="A0A653I474"/>
<dbReference type="Proteomes" id="UP000439752">
    <property type="component" value="Unassembled WGS sequence"/>
</dbReference>
<dbReference type="InterPro" id="IPR012906">
    <property type="entry name" value="PaaX-like_N"/>
</dbReference>
<dbReference type="Pfam" id="PF07848">
    <property type="entry name" value="PaaX"/>
    <property type="match status" value="1"/>
</dbReference>